<evidence type="ECO:0000256" key="9">
    <source>
        <dbReference type="SAM" id="Coils"/>
    </source>
</evidence>
<evidence type="ECO:0000256" key="1">
    <source>
        <dbReference type="ARBA" id="ARBA00001947"/>
    </source>
</evidence>
<keyword evidence="3" id="KW-0645">Protease</keyword>
<dbReference type="SUPFAM" id="SSF102712">
    <property type="entry name" value="JAB1/MPN domain"/>
    <property type="match status" value="1"/>
</dbReference>
<dbReference type="AlphaFoldDB" id="A0AAD9JWA0"/>
<evidence type="ECO:0000256" key="5">
    <source>
        <dbReference type="ARBA" id="ARBA00022786"/>
    </source>
</evidence>
<name>A0AAD9JWA0_9ANNE</name>
<dbReference type="GO" id="GO:0070536">
    <property type="term" value="P:protein K63-linked deubiquitination"/>
    <property type="evidence" value="ECO:0007669"/>
    <property type="project" value="InterPro"/>
</dbReference>
<evidence type="ECO:0000256" key="4">
    <source>
        <dbReference type="ARBA" id="ARBA00022723"/>
    </source>
</evidence>
<dbReference type="Gene3D" id="3.40.140.10">
    <property type="entry name" value="Cytidine Deaminase, domain 2"/>
    <property type="match status" value="1"/>
</dbReference>
<dbReference type="Pfam" id="PF01398">
    <property type="entry name" value="JAB"/>
    <property type="match status" value="1"/>
</dbReference>
<dbReference type="InterPro" id="IPR044098">
    <property type="entry name" value="STAMBP/STALP-like_MPN"/>
</dbReference>
<keyword evidence="13" id="KW-1185">Reference proteome</keyword>
<dbReference type="GO" id="GO:0140492">
    <property type="term" value="F:metal-dependent deubiquitinase activity"/>
    <property type="evidence" value="ECO:0007669"/>
    <property type="project" value="InterPro"/>
</dbReference>
<dbReference type="PANTHER" id="PTHR12947:SF13">
    <property type="entry name" value="FI19924P1"/>
    <property type="match status" value="1"/>
</dbReference>
<accession>A0AAD9JWA0</accession>
<dbReference type="InterPro" id="IPR000555">
    <property type="entry name" value="JAMM/MPN+_dom"/>
</dbReference>
<dbReference type="GO" id="GO:0005768">
    <property type="term" value="C:endosome"/>
    <property type="evidence" value="ECO:0007669"/>
    <property type="project" value="TreeGrafter"/>
</dbReference>
<evidence type="ECO:0000256" key="3">
    <source>
        <dbReference type="ARBA" id="ARBA00022670"/>
    </source>
</evidence>
<evidence type="ECO:0000259" key="11">
    <source>
        <dbReference type="PROSITE" id="PS50249"/>
    </source>
</evidence>
<dbReference type="GO" id="GO:0046872">
    <property type="term" value="F:metal ion binding"/>
    <property type="evidence" value="ECO:0007669"/>
    <property type="project" value="UniProtKB-KW"/>
</dbReference>
<dbReference type="Pfam" id="PF08969">
    <property type="entry name" value="USP8_dimer"/>
    <property type="match status" value="1"/>
</dbReference>
<evidence type="ECO:0000256" key="10">
    <source>
        <dbReference type="SAM" id="MobiDB-lite"/>
    </source>
</evidence>
<evidence type="ECO:0000256" key="2">
    <source>
        <dbReference type="ARBA" id="ARBA00010981"/>
    </source>
</evidence>
<dbReference type="GO" id="GO:0016020">
    <property type="term" value="C:membrane"/>
    <property type="evidence" value="ECO:0007669"/>
    <property type="project" value="TreeGrafter"/>
</dbReference>
<evidence type="ECO:0000256" key="8">
    <source>
        <dbReference type="ARBA" id="ARBA00023049"/>
    </source>
</evidence>
<feature type="domain" description="MPN" evidence="11">
    <location>
        <begin position="258"/>
        <end position="389"/>
    </location>
</feature>
<dbReference type="SUPFAM" id="SSF140856">
    <property type="entry name" value="USP8 N-terminal domain-like"/>
    <property type="match status" value="1"/>
</dbReference>
<keyword evidence="4" id="KW-0479">Metal-binding</keyword>
<keyword evidence="9" id="KW-0175">Coiled coil</keyword>
<proteinExistence type="inferred from homology"/>
<comment type="cofactor">
    <cofactor evidence="1">
        <name>Zn(2+)</name>
        <dbReference type="ChEBI" id="CHEBI:29105"/>
    </cofactor>
</comment>
<evidence type="ECO:0000256" key="7">
    <source>
        <dbReference type="ARBA" id="ARBA00022833"/>
    </source>
</evidence>
<dbReference type="InterPro" id="IPR015063">
    <property type="entry name" value="USP8_dimer"/>
</dbReference>
<reference evidence="12" key="1">
    <citation type="journal article" date="2023" name="Mol. Biol. Evol.">
        <title>Third-Generation Sequencing Reveals the Adaptive Role of the Epigenome in Three Deep-Sea Polychaetes.</title>
        <authorList>
            <person name="Perez M."/>
            <person name="Aroh O."/>
            <person name="Sun Y."/>
            <person name="Lan Y."/>
            <person name="Juniper S.K."/>
            <person name="Young C.R."/>
            <person name="Angers B."/>
            <person name="Qian P.Y."/>
        </authorList>
    </citation>
    <scope>NUCLEOTIDE SEQUENCE</scope>
    <source>
        <strain evidence="12">P08H-3</strain>
    </source>
</reference>
<dbReference type="InterPro" id="IPR037518">
    <property type="entry name" value="MPN"/>
</dbReference>
<organism evidence="12 13">
    <name type="scientific">Paralvinella palmiformis</name>
    <dbReference type="NCBI Taxonomy" id="53620"/>
    <lineage>
        <taxon>Eukaryota</taxon>
        <taxon>Metazoa</taxon>
        <taxon>Spiralia</taxon>
        <taxon>Lophotrochozoa</taxon>
        <taxon>Annelida</taxon>
        <taxon>Polychaeta</taxon>
        <taxon>Sedentaria</taxon>
        <taxon>Canalipalpata</taxon>
        <taxon>Terebellida</taxon>
        <taxon>Terebelliformia</taxon>
        <taxon>Alvinellidae</taxon>
        <taxon>Paralvinella</taxon>
    </lineage>
</organism>
<dbReference type="GO" id="GO:0006508">
    <property type="term" value="P:proteolysis"/>
    <property type="evidence" value="ECO:0007669"/>
    <property type="project" value="UniProtKB-KW"/>
</dbReference>
<dbReference type="GO" id="GO:0061578">
    <property type="term" value="F:K63-linked deubiquitinase activity"/>
    <property type="evidence" value="ECO:0007669"/>
    <property type="project" value="InterPro"/>
</dbReference>
<feature type="coiled-coil region" evidence="9">
    <location>
        <begin position="103"/>
        <end position="146"/>
    </location>
</feature>
<protein>
    <recommendedName>
        <fullName evidence="11">MPN domain-containing protein</fullName>
    </recommendedName>
</protein>
<keyword evidence="6" id="KW-0378">Hydrolase</keyword>
<dbReference type="PROSITE" id="PS50249">
    <property type="entry name" value="MPN"/>
    <property type="match status" value="1"/>
</dbReference>
<dbReference type="Proteomes" id="UP001208570">
    <property type="component" value="Unassembled WGS sequence"/>
</dbReference>
<keyword evidence="5" id="KW-0833">Ubl conjugation pathway</keyword>
<keyword evidence="7" id="KW-0862">Zinc</keyword>
<dbReference type="PANTHER" id="PTHR12947">
    <property type="entry name" value="AMSH-LIKE PROTEASE"/>
    <property type="match status" value="1"/>
</dbReference>
<evidence type="ECO:0000256" key="6">
    <source>
        <dbReference type="ARBA" id="ARBA00022801"/>
    </source>
</evidence>
<dbReference type="CDD" id="cd08066">
    <property type="entry name" value="MPN_AMSH_like"/>
    <property type="match status" value="1"/>
</dbReference>
<gene>
    <name evidence="12" type="ORF">LSH36_142g05051</name>
</gene>
<dbReference type="Gene3D" id="1.20.58.80">
    <property type="entry name" value="Phosphotransferase system, lactose/cellobiose-type IIA subunit"/>
    <property type="match status" value="1"/>
</dbReference>
<comment type="caution">
    <text evidence="12">The sequence shown here is derived from an EMBL/GenBank/DDBJ whole genome shotgun (WGS) entry which is preliminary data.</text>
</comment>
<evidence type="ECO:0000313" key="13">
    <source>
        <dbReference type="Proteomes" id="UP001208570"/>
    </source>
</evidence>
<keyword evidence="8" id="KW-0482">Metalloprotease</keyword>
<feature type="region of interest" description="Disordered" evidence="10">
    <location>
        <begin position="215"/>
        <end position="239"/>
    </location>
</feature>
<comment type="similarity">
    <text evidence="2">Belongs to the peptidase M67C family.</text>
</comment>
<dbReference type="EMBL" id="JAODUP010000142">
    <property type="protein sequence ID" value="KAK2159996.1"/>
    <property type="molecule type" value="Genomic_DNA"/>
</dbReference>
<sequence length="427" mass="49040">MFEEIRDPSARVRALCQYGCQVDVDVNIPPKRYFRSGQQMVHMTNSYLDDGDLESAFILCSKYTTLFVEKLPKHPDYKSSTVKDKELTKKRLTKMFSLAELLKEKLREKYTKHEVKRKAEEKAREEQKAAEEAERLRLEEARLKVQEIAEHDKNKQWKTQEEDMLLEQQRMLEFLKIKEQKRLEDEQHIRLSGVSISTTIPITPPPDYEQTYRDQLSEPQIPSRDLKPSVPAVDRSKKPSHFTVTGVPTLNKYNLRDVLVPSAVTDKFLSIASPNTRQNIETCGILCGHLRNNAFTISALLIPKQSGTSDTCTTESEEDIFNYQDSKNLITLGWIHTHPSQTAFLSSVDLHTHCSYQQLLPEAIAIVCAPKYHETGYFYLTPHHGLGLISACRHQGFHDHPNHPPLFEHAEHMKILPAGALDVVDLR</sequence>
<evidence type="ECO:0000313" key="12">
    <source>
        <dbReference type="EMBL" id="KAK2159996.1"/>
    </source>
</evidence>
<dbReference type="SMART" id="SM00232">
    <property type="entry name" value="JAB_MPN"/>
    <property type="match status" value="1"/>
</dbReference>